<dbReference type="InterPro" id="IPR015422">
    <property type="entry name" value="PyrdxlP-dep_Trfase_small"/>
</dbReference>
<dbReference type="PIRSF" id="PIRSF000390">
    <property type="entry name" value="PLP_StrS"/>
    <property type="match status" value="1"/>
</dbReference>
<dbReference type="NCBIfam" id="TIGR03588">
    <property type="entry name" value="PseC"/>
    <property type="match status" value="1"/>
</dbReference>
<evidence type="ECO:0000256" key="1">
    <source>
        <dbReference type="ARBA" id="ARBA00037999"/>
    </source>
</evidence>
<evidence type="ECO:0000256" key="4">
    <source>
        <dbReference type="RuleBase" id="RU004508"/>
    </source>
</evidence>
<proteinExistence type="inferred from homology"/>
<dbReference type="AlphaFoldDB" id="Q2W9F4"/>
<dbReference type="OrthoDB" id="9768668at2"/>
<dbReference type="Proteomes" id="UP000007058">
    <property type="component" value="Chromosome"/>
</dbReference>
<accession>Q2W9F4</accession>
<organism evidence="5 6">
    <name type="scientific">Paramagnetospirillum magneticum (strain ATCC 700264 / AMB-1)</name>
    <name type="common">Magnetospirillum magneticum</name>
    <dbReference type="NCBI Taxonomy" id="342108"/>
    <lineage>
        <taxon>Bacteria</taxon>
        <taxon>Pseudomonadati</taxon>
        <taxon>Pseudomonadota</taxon>
        <taxon>Alphaproteobacteria</taxon>
        <taxon>Rhodospirillales</taxon>
        <taxon>Magnetospirillaceae</taxon>
        <taxon>Paramagnetospirillum</taxon>
    </lineage>
</organism>
<dbReference type="SUPFAM" id="SSF53383">
    <property type="entry name" value="PLP-dependent transferases"/>
    <property type="match status" value="1"/>
</dbReference>
<evidence type="ECO:0000256" key="3">
    <source>
        <dbReference type="PIRSR" id="PIRSR000390-2"/>
    </source>
</evidence>
<comment type="similarity">
    <text evidence="1 4">Belongs to the DegT/DnrJ/EryC1 family.</text>
</comment>
<dbReference type="InterPro" id="IPR020026">
    <property type="entry name" value="PseC"/>
</dbReference>
<dbReference type="STRING" id="342108.amb0717"/>
<dbReference type="KEGG" id="mag:amb0717"/>
<dbReference type="GO" id="GO:0030170">
    <property type="term" value="F:pyridoxal phosphate binding"/>
    <property type="evidence" value="ECO:0007669"/>
    <property type="project" value="TreeGrafter"/>
</dbReference>
<dbReference type="CDD" id="cd00616">
    <property type="entry name" value="AHBA_syn"/>
    <property type="match status" value="1"/>
</dbReference>
<name>Q2W9F4_PARM1</name>
<dbReference type="InterPro" id="IPR015421">
    <property type="entry name" value="PyrdxlP-dep_Trfase_major"/>
</dbReference>
<evidence type="ECO:0000256" key="2">
    <source>
        <dbReference type="PIRSR" id="PIRSR000390-1"/>
    </source>
</evidence>
<dbReference type="EMBL" id="AP007255">
    <property type="protein sequence ID" value="BAE49521.1"/>
    <property type="molecule type" value="Genomic_DNA"/>
</dbReference>
<dbReference type="PANTHER" id="PTHR30244:SF34">
    <property type="entry name" value="DTDP-4-AMINO-4,6-DIDEOXYGALACTOSE TRANSAMINASE"/>
    <property type="match status" value="1"/>
</dbReference>
<evidence type="ECO:0000313" key="6">
    <source>
        <dbReference type="Proteomes" id="UP000007058"/>
    </source>
</evidence>
<dbReference type="Pfam" id="PF01041">
    <property type="entry name" value="DegT_DnrJ_EryC1"/>
    <property type="match status" value="1"/>
</dbReference>
<keyword evidence="6" id="KW-1185">Reference proteome</keyword>
<keyword evidence="3 4" id="KW-0663">Pyridoxal phosphate</keyword>
<feature type="modified residue" description="N6-(pyridoxal phosphate)lysine" evidence="3">
    <location>
        <position position="192"/>
    </location>
</feature>
<dbReference type="RefSeq" id="WP_011383160.1">
    <property type="nucleotide sequence ID" value="NC_007626.1"/>
</dbReference>
<dbReference type="PANTHER" id="PTHR30244">
    <property type="entry name" value="TRANSAMINASE"/>
    <property type="match status" value="1"/>
</dbReference>
<protein>
    <submittedName>
        <fullName evidence="5">Predicted pyridoxal phosphate-dependent enzyme apparently</fullName>
    </submittedName>
</protein>
<dbReference type="Gene3D" id="3.40.640.10">
    <property type="entry name" value="Type I PLP-dependent aspartate aminotransferase-like (Major domain)"/>
    <property type="match status" value="1"/>
</dbReference>
<sequence length="398" mass="42395">MSGEAFLPYCRHVVDEDDIAAVAAVMRGDILTTGPAVAAFEDALAKVVGARHAVVCANGTAALHLAVLALEIGPGDAVLVPAQTFAATGNCARYAGAEVVLTDVDPDSGLMRVGDLEAAMAAHPGKRFKAVLPVHLNGQSADMPGLAAVARRHGLKIIEDCCHALGTVAADGTVIGDCRHGEMNVFSFHPAKTIAMGEGGAITTNDEALATRLRLLRGHGITRDSAVFVDQEGGFDDSGAPNPWYYEMQALGFNYRACDIQCALGTSQLAKLPRFAEARRRLVRHYRDRLAPLAPKVKPITLSGGEAVWHLSVALIDYQACGTTRAQVMNALRARGIGTQVNYIPMHKLPYYRGLLGDISLPGAEEYYRRCLSLPLSAAMTEADVDRVVETLREVLGL</sequence>
<dbReference type="InterPro" id="IPR000653">
    <property type="entry name" value="DegT/StrS_aminotransferase"/>
</dbReference>
<reference evidence="5 6" key="1">
    <citation type="journal article" date="2005" name="DNA Res.">
        <title>Complete genome sequence of the facultative anaerobic magnetotactic bacterium Magnetospirillum sp. strain AMB-1.</title>
        <authorList>
            <person name="Matsunaga T."/>
            <person name="Okamura Y."/>
            <person name="Fukuda Y."/>
            <person name="Wahyudi A.T."/>
            <person name="Murase Y."/>
            <person name="Takeyama H."/>
        </authorList>
    </citation>
    <scope>NUCLEOTIDE SEQUENCE [LARGE SCALE GENOMIC DNA]</scope>
    <source>
        <strain evidence="6">ATCC 700264 / AMB-1</strain>
    </source>
</reference>
<dbReference type="HOGENOM" id="CLU_033332_0_3_5"/>
<dbReference type="GO" id="GO:0008483">
    <property type="term" value="F:transaminase activity"/>
    <property type="evidence" value="ECO:0007669"/>
    <property type="project" value="TreeGrafter"/>
</dbReference>
<evidence type="ECO:0000313" key="5">
    <source>
        <dbReference type="EMBL" id="BAE49521.1"/>
    </source>
</evidence>
<feature type="active site" description="Proton acceptor" evidence="2">
    <location>
        <position position="192"/>
    </location>
</feature>
<dbReference type="GO" id="GO:0000271">
    <property type="term" value="P:polysaccharide biosynthetic process"/>
    <property type="evidence" value="ECO:0007669"/>
    <property type="project" value="TreeGrafter"/>
</dbReference>
<dbReference type="Gene3D" id="3.90.1150.10">
    <property type="entry name" value="Aspartate Aminotransferase, domain 1"/>
    <property type="match status" value="1"/>
</dbReference>
<dbReference type="InterPro" id="IPR015424">
    <property type="entry name" value="PyrdxlP-dep_Trfase"/>
</dbReference>
<gene>
    <name evidence="5" type="ordered locus">amb0717</name>
</gene>